<feature type="region of interest" description="Disordered" evidence="6">
    <location>
        <begin position="1"/>
        <end position="138"/>
    </location>
</feature>
<dbReference type="FunFam" id="3.40.50.300:FF:000019">
    <property type="entry name" value="Translation initiation factor IF-2"/>
    <property type="match status" value="1"/>
</dbReference>
<dbReference type="SUPFAM" id="SSF52540">
    <property type="entry name" value="P-loop containing nucleoside triphosphate hydrolases"/>
    <property type="match status" value="1"/>
</dbReference>
<dbReference type="InterPro" id="IPR053905">
    <property type="entry name" value="EF-G-like_DII"/>
</dbReference>
<dbReference type="Pfam" id="PF22042">
    <property type="entry name" value="EF-G_D2"/>
    <property type="match status" value="1"/>
</dbReference>
<evidence type="ECO:0000256" key="3">
    <source>
        <dbReference type="ARBA" id="ARBA00022741"/>
    </source>
</evidence>
<dbReference type="InterPro" id="IPR000795">
    <property type="entry name" value="T_Tr_GTP-bd_dom"/>
</dbReference>
<dbReference type="PANTHER" id="PTHR43381:SF20">
    <property type="entry name" value="TRANSLATION INITIATION FACTOR IF-2, MITOCHONDRIAL"/>
    <property type="match status" value="1"/>
</dbReference>
<dbReference type="CDD" id="cd01887">
    <property type="entry name" value="IF2_eIF5B"/>
    <property type="match status" value="1"/>
</dbReference>
<keyword evidence="4" id="KW-0648">Protein biosynthesis</keyword>
<keyword evidence="3" id="KW-0547">Nucleotide-binding</keyword>
<dbReference type="InterPro" id="IPR009000">
    <property type="entry name" value="Transl_B-barrel_sf"/>
</dbReference>
<dbReference type="AlphaFoldDB" id="A0A2D0XHZ2"/>
<dbReference type="GO" id="GO:0005525">
    <property type="term" value="F:GTP binding"/>
    <property type="evidence" value="ECO:0007669"/>
    <property type="project" value="UniProtKB-KW"/>
</dbReference>
<dbReference type="GO" id="GO:0005737">
    <property type="term" value="C:cytoplasm"/>
    <property type="evidence" value="ECO:0007669"/>
    <property type="project" value="TreeGrafter"/>
</dbReference>
<evidence type="ECO:0000256" key="5">
    <source>
        <dbReference type="ARBA" id="ARBA00023134"/>
    </source>
</evidence>
<dbReference type="InterPro" id="IPR005225">
    <property type="entry name" value="Small_GTP-bd"/>
</dbReference>
<comment type="similarity">
    <text evidence="1">Belongs to the TRAFAC class translation factor GTPase superfamily. Classic translation factor GTPase family. IF-2 subfamily.</text>
</comment>
<name>A0A2D0XHZ2_9BASI</name>
<evidence type="ECO:0000256" key="6">
    <source>
        <dbReference type="SAM" id="MobiDB-lite"/>
    </source>
</evidence>
<dbReference type="PRINTS" id="PR00315">
    <property type="entry name" value="ELONGATNFCT"/>
</dbReference>
<dbReference type="Pfam" id="PF00009">
    <property type="entry name" value="GTP_EFTU"/>
    <property type="match status" value="1"/>
</dbReference>
<dbReference type="GO" id="GO:0003924">
    <property type="term" value="F:GTPase activity"/>
    <property type="evidence" value="ECO:0007669"/>
    <property type="project" value="InterPro"/>
</dbReference>
<dbReference type="PROSITE" id="PS51722">
    <property type="entry name" value="G_TR_2"/>
    <property type="match status" value="1"/>
</dbReference>
<dbReference type="InterPro" id="IPR023115">
    <property type="entry name" value="TIF_IF2_dom3"/>
</dbReference>
<organism evidence="8">
    <name type="scientific">Bartheletia paradoxa</name>
    <dbReference type="NCBI Taxonomy" id="669517"/>
    <lineage>
        <taxon>Eukaryota</taxon>
        <taxon>Fungi</taxon>
        <taxon>Dikarya</taxon>
        <taxon>Basidiomycota</taxon>
        <taxon>Agaricomycotina</taxon>
        <taxon>Bartheletiomycetes</taxon>
        <taxon>Bartheletiales</taxon>
        <taxon>Bartheletiaceae</taxon>
        <taxon>Bartheletia</taxon>
    </lineage>
</organism>
<dbReference type="SUPFAM" id="SSF50447">
    <property type="entry name" value="Translation proteins"/>
    <property type="match status" value="2"/>
</dbReference>
<gene>
    <name evidence="8" type="ORF">SPAR04046</name>
</gene>
<evidence type="ECO:0000256" key="1">
    <source>
        <dbReference type="ARBA" id="ARBA00007733"/>
    </source>
</evidence>
<sequence length="716" mass="76530">MASSASRSARALLARRPSLPVLSSDSPSRSFSASSSSLNNSDATPRSTFRPLGGIASEAVRRPPGGTGPAPRKWGAPAPSPSMSPTPRARQWGNERDGRRRFDERDKLARERRLLGSGGGGGGDNTEPALARPKPKGPRRVIKIQKDVYIPTIISVSNFAKLLDVKLYRLQNIMKRSGLDNTDYDRILTSDDASLLAMEFGLNPVVNDEAAFDVYPEPPPVDSSTLPLRPPVVTIMGHVDHGKTTLLDTLRSASVAAGEAGGITQHIGAFSVPVKGYDSGAGDGLNATITFLDTPGHAAFTAMRSRGATVTDIIVLVVAADDGVMPQTKEVIELVEREKNVQLVVAINKCDKPGVDVMKIKHSLLASGVQLEEFGGDVPSVNVSGLKGTGLEELEETISTLAEMAELRAAKDSKAEGWVGSTIVSGTTWCRVRQMVDDKGIVVKTAAPGAPVTVTGWQDLPIAGDEMLEASGGLDEAKKAVANRKEAIERKALMKDVEALNVKRQVDKVLEEAEKAAAIARKERLRAGGTVDVEEKEEKEEEFKILKLIVKGDVSGTVEAVVGSLEGIGNKEAGVKIVSSGVGDIKESDVALAEAVGGATIIGFNVKSDTKTRQSAIKAEVPLYLETVIYRLMDEVKKRTAALLPPVIEKHVSGEATVQQMFEIKIKGRNFKPVAGCRVTNGSIQKTGLIRLMRNGEEIYTATETTEKSPCNYFPF</sequence>
<dbReference type="NCBIfam" id="TIGR00231">
    <property type="entry name" value="small_GTP"/>
    <property type="match status" value="1"/>
</dbReference>
<dbReference type="SUPFAM" id="SSF52156">
    <property type="entry name" value="Initiation factor IF2/eIF5b, domain 3"/>
    <property type="match status" value="1"/>
</dbReference>
<dbReference type="EMBL" id="KY000262">
    <property type="protein sequence ID" value="ASF90213.1"/>
    <property type="molecule type" value="Genomic_DNA"/>
</dbReference>
<reference evidence="8" key="1">
    <citation type="submission" date="2016-10" db="EMBL/GenBank/DDBJ databases">
        <title>Phylogenomic data for the living fossil Bartheletia paradoxa suggests that the early evolutionary history of major basidiomycete lineages might not be bifurcate.</title>
        <authorList>
            <person name="Mishra B."/>
            <person name="Choi Y.-J."/>
            <person name="Bauer R."/>
            <person name="Thines M."/>
        </authorList>
    </citation>
    <scope>NUCLEOTIDE SEQUENCE</scope>
</reference>
<dbReference type="InterPro" id="IPR015760">
    <property type="entry name" value="TIF_IF2"/>
</dbReference>
<proteinExistence type="inferred from homology"/>
<accession>A0A2D0XHZ2</accession>
<evidence type="ECO:0000256" key="2">
    <source>
        <dbReference type="ARBA" id="ARBA00022540"/>
    </source>
</evidence>
<dbReference type="Gene3D" id="2.40.30.10">
    <property type="entry name" value="Translation factors"/>
    <property type="match status" value="2"/>
</dbReference>
<dbReference type="PANTHER" id="PTHR43381">
    <property type="entry name" value="TRANSLATION INITIATION FACTOR IF-2-RELATED"/>
    <property type="match status" value="1"/>
</dbReference>
<evidence type="ECO:0000259" key="7">
    <source>
        <dbReference type="PROSITE" id="PS51722"/>
    </source>
</evidence>
<evidence type="ECO:0000313" key="8">
    <source>
        <dbReference type="EMBL" id="ASF90213.1"/>
    </source>
</evidence>
<dbReference type="FunFam" id="3.40.50.10050:FF:000001">
    <property type="entry name" value="Translation initiation factor IF-2"/>
    <property type="match status" value="1"/>
</dbReference>
<feature type="compositionally biased region" description="Low complexity" evidence="6">
    <location>
        <begin position="1"/>
        <end position="38"/>
    </location>
</feature>
<keyword evidence="2" id="KW-0396">Initiation factor</keyword>
<protein>
    <recommendedName>
        <fullName evidence="7">Tr-type G domain-containing protein</fullName>
    </recommendedName>
</protein>
<feature type="compositionally biased region" description="Basic and acidic residues" evidence="6">
    <location>
        <begin position="93"/>
        <end position="114"/>
    </location>
</feature>
<dbReference type="Pfam" id="PF11987">
    <property type="entry name" value="IF-2"/>
    <property type="match status" value="1"/>
</dbReference>
<dbReference type="InterPro" id="IPR027417">
    <property type="entry name" value="P-loop_NTPase"/>
</dbReference>
<dbReference type="GO" id="GO:0003743">
    <property type="term" value="F:translation initiation factor activity"/>
    <property type="evidence" value="ECO:0007669"/>
    <property type="project" value="UniProtKB-KW"/>
</dbReference>
<evidence type="ECO:0000256" key="4">
    <source>
        <dbReference type="ARBA" id="ARBA00022917"/>
    </source>
</evidence>
<dbReference type="Gene3D" id="3.40.50.300">
    <property type="entry name" value="P-loop containing nucleotide triphosphate hydrolases"/>
    <property type="match status" value="1"/>
</dbReference>
<feature type="domain" description="Tr-type G" evidence="7">
    <location>
        <begin position="228"/>
        <end position="408"/>
    </location>
</feature>
<dbReference type="InterPro" id="IPR036925">
    <property type="entry name" value="TIF_IF2_dom3_sf"/>
</dbReference>
<dbReference type="Gene3D" id="3.40.50.10050">
    <property type="entry name" value="Translation initiation factor IF- 2, domain 3"/>
    <property type="match status" value="1"/>
</dbReference>
<keyword evidence="5" id="KW-0342">GTP-binding</keyword>